<name>A0ACB7TIE7_HYAAI</name>
<evidence type="ECO:0000313" key="2">
    <source>
        <dbReference type="Proteomes" id="UP000821845"/>
    </source>
</evidence>
<dbReference type="Proteomes" id="UP000821845">
    <property type="component" value="Chromosome 1"/>
</dbReference>
<sequence>MSHNSGDESGAASPEGAGAREGQRPERFGDLTPERRLQELQLEMERLSRMMSQSSLRNVSEFGRRDSCGELRRYSKILSGVLPKFPAEAEAPVWFESVESTLEAYEVPREFWGQLVFPLVAERVPYLSTRLSCTTVHAAPLSSPELRLMLCACLSGFSWFLLRTFEEAQGTNSAAKHVGQKAVESQVTSGFKQGPQPGNRSGAKSLGAELKSKPRSCYTCGASGHQRWNCPAREKSQASKAPGVNSGSLTARVSVEEPAATRGDLIPVSLGCKDVNIRAVLDTGAEITVLRDSAIPQQTVQPRGTVNLTSTFGERVQAKLVIVPLAMSREGSIQADVQDAVPVLCALTDQLTERTDCLLSGRAWELLNKERGCEKVEKDTPGVGDAQLGPEDE</sequence>
<reference evidence="1" key="1">
    <citation type="submission" date="2020-05" db="EMBL/GenBank/DDBJ databases">
        <title>Large-scale comparative analyses of tick genomes elucidate their genetic diversity and vector capacities.</title>
        <authorList>
            <person name="Jia N."/>
            <person name="Wang J."/>
            <person name="Shi W."/>
            <person name="Du L."/>
            <person name="Sun Y."/>
            <person name="Zhan W."/>
            <person name="Jiang J."/>
            <person name="Wang Q."/>
            <person name="Zhang B."/>
            <person name="Ji P."/>
            <person name="Sakyi L.B."/>
            <person name="Cui X."/>
            <person name="Yuan T."/>
            <person name="Jiang B."/>
            <person name="Yang W."/>
            <person name="Lam T.T.-Y."/>
            <person name="Chang Q."/>
            <person name="Ding S."/>
            <person name="Wang X."/>
            <person name="Zhu J."/>
            <person name="Ruan X."/>
            <person name="Zhao L."/>
            <person name="Wei J."/>
            <person name="Que T."/>
            <person name="Du C."/>
            <person name="Cheng J."/>
            <person name="Dai P."/>
            <person name="Han X."/>
            <person name="Huang E."/>
            <person name="Gao Y."/>
            <person name="Liu J."/>
            <person name="Shao H."/>
            <person name="Ye R."/>
            <person name="Li L."/>
            <person name="Wei W."/>
            <person name="Wang X."/>
            <person name="Wang C."/>
            <person name="Yang T."/>
            <person name="Huo Q."/>
            <person name="Li W."/>
            <person name="Guo W."/>
            <person name="Chen H."/>
            <person name="Zhou L."/>
            <person name="Ni X."/>
            <person name="Tian J."/>
            <person name="Zhou Y."/>
            <person name="Sheng Y."/>
            <person name="Liu T."/>
            <person name="Pan Y."/>
            <person name="Xia L."/>
            <person name="Li J."/>
            <person name="Zhao F."/>
            <person name="Cao W."/>
        </authorList>
    </citation>
    <scope>NUCLEOTIDE SEQUENCE</scope>
    <source>
        <strain evidence="1">Hyas-2018</strain>
    </source>
</reference>
<keyword evidence="2" id="KW-1185">Reference proteome</keyword>
<dbReference type="EMBL" id="CM023481">
    <property type="protein sequence ID" value="KAH6947327.1"/>
    <property type="molecule type" value="Genomic_DNA"/>
</dbReference>
<organism evidence="1 2">
    <name type="scientific">Hyalomma asiaticum</name>
    <name type="common">Tick</name>
    <dbReference type="NCBI Taxonomy" id="266040"/>
    <lineage>
        <taxon>Eukaryota</taxon>
        <taxon>Metazoa</taxon>
        <taxon>Ecdysozoa</taxon>
        <taxon>Arthropoda</taxon>
        <taxon>Chelicerata</taxon>
        <taxon>Arachnida</taxon>
        <taxon>Acari</taxon>
        <taxon>Parasitiformes</taxon>
        <taxon>Ixodida</taxon>
        <taxon>Ixodoidea</taxon>
        <taxon>Ixodidae</taxon>
        <taxon>Hyalomminae</taxon>
        <taxon>Hyalomma</taxon>
    </lineage>
</organism>
<accession>A0ACB7TIE7</accession>
<protein>
    <submittedName>
        <fullName evidence="1">Uncharacterized protein</fullName>
    </submittedName>
</protein>
<evidence type="ECO:0000313" key="1">
    <source>
        <dbReference type="EMBL" id="KAH6947327.1"/>
    </source>
</evidence>
<proteinExistence type="predicted"/>
<comment type="caution">
    <text evidence="1">The sequence shown here is derived from an EMBL/GenBank/DDBJ whole genome shotgun (WGS) entry which is preliminary data.</text>
</comment>
<gene>
    <name evidence="1" type="ORF">HPB50_018421</name>
</gene>